<dbReference type="InterPro" id="IPR018357">
    <property type="entry name" value="Hexapep_transf_CS"/>
</dbReference>
<dbReference type="PROSITE" id="PS00101">
    <property type="entry name" value="HEXAPEP_TRANSFERASES"/>
    <property type="match status" value="1"/>
</dbReference>
<sequence>MVRDFGINGLKRLLYRVRGRPVGIFEPGVRLKRSADIINMGGAAGDIRVGAGSILRGELVRLAHGGSIRMGRNCYLGNDARIWSGASIVIGDHVLIAHNVNIFDNLTHPIDWRERREHFRQIAGHGHPAHIDLQDSPITIGDDVWIGAYSIIMKGVSIGDRAIVAAGSVVTRDVPPDTLVAGNPAKVIRSLVDGEPQQIGSAQ</sequence>
<dbReference type="SUPFAM" id="SSF51161">
    <property type="entry name" value="Trimeric LpxA-like enzymes"/>
    <property type="match status" value="1"/>
</dbReference>
<comment type="similarity">
    <text evidence="1">Belongs to the transferase hexapeptide repeat family.</text>
</comment>
<evidence type="ECO:0000256" key="4">
    <source>
        <dbReference type="ARBA" id="ARBA00023315"/>
    </source>
</evidence>
<proteinExistence type="inferred from homology"/>
<protein>
    <recommendedName>
        <fullName evidence="6">Acyltransferase</fullName>
    </recommendedName>
</protein>
<keyword evidence="3" id="KW-0677">Repeat</keyword>
<dbReference type="InterPro" id="IPR051159">
    <property type="entry name" value="Hexapeptide_acetyltransf"/>
</dbReference>
<keyword evidence="2" id="KW-0808">Transferase</keyword>
<dbReference type="EMBL" id="JALMLT010000003">
    <property type="protein sequence ID" value="MDT8759723.1"/>
    <property type="molecule type" value="Genomic_DNA"/>
</dbReference>
<dbReference type="InterPro" id="IPR011004">
    <property type="entry name" value="Trimer_LpxA-like_sf"/>
</dbReference>
<evidence type="ECO:0000256" key="1">
    <source>
        <dbReference type="ARBA" id="ARBA00007274"/>
    </source>
</evidence>
<reference evidence="5" key="1">
    <citation type="submission" date="2022-04" db="EMBL/GenBank/DDBJ databases">
        <title>Tomato heritable bacteria conferring resistance against bacterial wilt.</title>
        <authorList>
            <person name="Yin J."/>
        </authorList>
    </citation>
    <scope>NUCLEOTIDE SEQUENCE</scope>
    <source>
        <strain evidence="5">Cra20</strain>
    </source>
</reference>
<evidence type="ECO:0000256" key="2">
    <source>
        <dbReference type="ARBA" id="ARBA00022679"/>
    </source>
</evidence>
<dbReference type="Gene3D" id="2.160.10.10">
    <property type="entry name" value="Hexapeptide repeat proteins"/>
    <property type="match status" value="1"/>
</dbReference>
<dbReference type="PANTHER" id="PTHR23416">
    <property type="entry name" value="SIALIC ACID SYNTHASE-RELATED"/>
    <property type="match status" value="1"/>
</dbReference>
<evidence type="ECO:0000256" key="3">
    <source>
        <dbReference type="ARBA" id="ARBA00022737"/>
    </source>
</evidence>
<comment type="caution">
    <text evidence="5">The sequence shown here is derived from an EMBL/GenBank/DDBJ whole genome shotgun (WGS) entry which is preliminary data.</text>
</comment>
<name>A0ABU3N5I2_9SPHN</name>
<evidence type="ECO:0000313" key="5">
    <source>
        <dbReference type="EMBL" id="MDT8759723.1"/>
    </source>
</evidence>
<dbReference type="Pfam" id="PF00132">
    <property type="entry name" value="Hexapep"/>
    <property type="match status" value="1"/>
</dbReference>
<keyword evidence="4" id="KW-0012">Acyltransferase</keyword>
<organism evidence="5">
    <name type="scientific">Sphingomonas psychrotolerans</name>
    <dbReference type="NCBI Taxonomy" id="1327635"/>
    <lineage>
        <taxon>Bacteria</taxon>
        <taxon>Pseudomonadati</taxon>
        <taxon>Pseudomonadota</taxon>
        <taxon>Alphaproteobacteria</taxon>
        <taxon>Sphingomonadales</taxon>
        <taxon>Sphingomonadaceae</taxon>
        <taxon>Sphingomonas</taxon>
    </lineage>
</organism>
<dbReference type="Pfam" id="PF14602">
    <property type="entry name" value="Hexapep_2"/>
    <property type="match status" value="1"/>
</dbReference>
<dbReference type="PANTHER" id="PTHR23416:SF23">
    <property type="entry name" value="ACETYLTRANSFERASE C18B11.09C-RELATED"/>
    <property type="match status" value="1"/>
</dbReference>
<evidence type="ECO:0008006" key="6">
    <source>
        <dbReference type="Google" id="ProtNLM"/>
    </source>
</evidence>
<dbReference type="InterPro" id="IPR001451">
    <property type="entry name" value="Hexapep"/>
</dbReference>
<gene>
    <name evidence="5" type="ORF">MZO42_13555</name>
</gene>
<accession>A0ABU3N5I2</accession>